<proteinExistence type="inferred from homology"/>
<dbReference type="SUPFAM" id="SSF53474">
    <property type="entry name" value="alpha/beta-Hydrolases"/>
    <property type="match status" value="1"/>
</dbReference>
<dbReference type="InterPro" id="IPR029058">
    <property type="entry name" value="AB_hydrolase_fold"/>
</dbReference>
<dbReference type="PANTHER" id="PTHR48182">
    <property type="entry name" value="PROTEIN SERAC1"/>
    <property type="match status" value="1"/>
</dbReference>
<keyword evidence="8" id="KW-0653">Protein transport</keyword>
<evidence type="ECO:0000256" key="7">
    <source>
        <dbReference type="ARBA" id="ARBA00023136"/>
    </source>
</evidence>
<comment type="function">
    <text evidence="1 8">Involved in inositol deacylation of GPI-anchored proteins which plays important roles in the quality control and ER-associated degradation of GPI-anchored proteins.</text>
</comment>
<evidence type="ECO:0000256" key="6">
    <source>
        <dbReference type="ARBA" id="ARBA00023128"/>
    </source>
</evidence>
<evidence type="ECO:0000256" key="5">
    <source>
        <dbReference type="ARBA" id="ARBA00022824"/>
    </source>
</evidence>
<evidence type="ECO:0000259" key="10">
    <source>
        <dbReference type="Pfam" id="PF07819"/>
    </source>
</evidence>
<evidence type="ECO:0000256" key="2">
    <source>
        <dbReference type="ARBA" id="ARBA00004173"/>
    </source>
</evidence>
<comment type="caution">
    <text evidence="11">The sequence shown here is derived from an EMBL/GenBank/DDBJ whole genome shotgun (WGS) entry which is preliminary data.</text>
</comment>
<keyword evidence="12" id="KW-1185">Reference proteome</keyword>
<dbReference type="AlphaFoldDB" id="A0A8K0TUP8"/>
<keyword evidence="5 8" id="KW-0256">Endoplasmic reticulum</keyword>
<feature type="compositionally biased region" description="Polar residues" evidence="9">
    <location>
        <begin position="26"/>
        <end position="35"/>
    </location>
</feature>
<dbReference type="PANTHER" id="PTHR48182:SF2">
    <property type="entry name" value="PROTEIN SERAC1"/>
    <property type="match status" value="1"/>
</dbReference>
<evidence type="ECO:0000313" key="12">
    <source>
        <dbReference type="Proteomes" id="UP000813385"/>
    </source>
</evidence>
<evidence type="ECO:0000256" key="3">
    <source>
        <dbReference type="ARBA" id="ARBA00004370"/>
    </source>
</evidence>
<reference evidence="11" key="1">
    <citation type="journal article" date="2021" name="Nat. Commun.">
        <title>Genetic determinants of endophytism in the Arabidopsis root mycobiome.</title>
        <authorList>
            <person name="Mesny F."/>
            <person name="Miyauchi S."/>
            <person name="Thiergart T."/>
            <person name="Pickel B."/>
            <person name="Atanasova L."/>
            <person name="Karlsson M."/>
            <person name="Huettel B."/>
            <person name="Barry K.W."/>
            <person name="Haridas S."/>
            <person name="Chen C."/>
            <person name="Bauer D."/>
            <person name="Andreopoulos W."/>
            <person name="Pangilinan J."/>
            <person name="LaButti K."/>
            <person name="Riley R."/>
            <person name="Lipzen A."/>
            <person name="Clum A."/>
            <person name="Drula E."/>
            <person name="Henrissat B."/>
            <person name="Kohler A."/>
            <person name="Grigoriev I.V."/>
            <person name="Martin F.M."/>
            <person name="Hacquard S."/>
        </authorList>
    </citation>
    <scope>NUCLEOTIDE SEQUENCE</scope>
    <source>
        <strain evidence="11">MPI-CAGE-AT-0016</strain>
    </source>
</reference>
<dbReference type="Gene3D" id="3.40.50.1820">
    <property type="entry name" value="alpha/beta hydrolase"/>
    <property type="match status" value="1"/>
</dbReference>
<comment type="similarity">
    <text evidence="8">Belongs to the GPI inositol-deacylase family.</text>
</comment>
<comment type="subcellular location">
    <subcellularLocation>
        <location evidence="8">Endoplasmic reticulum membrane</location>
    </subcellularLocation>
    <subcellularLocation>
        <location evidence="3">Membrane</location>
    </subcellularLocation>
    <subcellularLocation>
        <location evidence="2">Mitochondrion</location>
    </subcellularLocation>
</comment>
<keyword evidence="7 8" id="KW-0472">Membrane</keyword>
<accession>A0A8K0TUP8</accession>
<gene>
    <name evidence="11" type="ORF">B0T11DRAFT_217894</name>
</gene>
<dbReference type="GO" id="GO:0005789">
    <property type="term" value="C:endoplasmic reticulum membrane"/>
    <property type="evidence" value="ECO:0007669"/>
    <property type="project" value="UniProtKB-SubCell"/>
</dbReference>
<dbReference type="Pfam" id="PF07819">
    <property type="entry name" value="PGAP1"/>
    <property type="match status" value="1"/>
</dbReference>
<name>A0A8K0TUP8_9PEZI</name>
<keyword evidence="6" id="KW-0496">Mitochondrion</keyword>
<organism evidence="11 12">
    <name type="scientific">Plectosphaerella cucumerina</name>
    <dbReference type="NCBI Taxonomy" id="40658"/>
    <lineage>
        <taxon>Eukaryota</taxon>
        <taxon>Fungi</taxon>
        <taxon>Dikarya</taxon>
        <taxon>Ascomycota</taxon>
        <taxon>Pezizomycotina</taxon>
        <taxon>Sordariomycetes</taxon>
        <taxon>Hypocreomycetidae</taxon>
        <taxon>Glomerellales</taxon>
        <taxon>Plectosphaerellaceae</taxon>
        <taxon>Plectosphaerella</taxon>
    </lineage>
</organism>
<dbReference type="EMBL" id="JAGPXD010000001">
    <property type="protein sequence ID" value="KAH7377204.1"/>
    <property type="molecule type" value="Genomic_DNA"/>
</dbReference>
<dbReference type="InterPro" id="IPR052374">
    <property type="entry name" value="SERAC1"/>
</dbReference>
<sequence length="271" mass="29453">SIIFVHGLRGHPQRTWCNDADETSSTRHLSLSNRGQGAPAATTESRPRKPGFWPRDLLAADLPDARIWTYGYDADAIDARLGTNNKNNKHSLSKHGQDLVRMLRRDLVNEERIIFVAHSLGGLVVKDALCRSDVLQRRTKGIVFLSTPHQARSAAEWTKVASNIAAATPGSHTATPGTVVLDGLVVDDGHREFLEVASQRNISVHSFQESRGTVVDDFSSTLGLSGEGVESFDADHLQIARCTGRSDAGYTAILGVLERFARQAVEGAVAH</sequence>
<dbReference type="Proteomes" id="UP000813385">
    <property type="component" value="Unassembled WGS sequence"/>
</dbReference>
<dbReference type="InterPro" id="IPR012908">
    <property type="entry name" value="PGAP1-ab_dom-like"/>
</dbReference>
<protein>
    <recommendedName>
        <fullName evidence="4 8">GPI inositol-deacylase</fullName>
        <ecNumber evidence="8">3.1.-.-</ecNumber>
    </recommendedName>
</protein>
<feature type="non-terminal residue" evidence="11">
    <location>
        <position position="1"/>
    </location>
</feature>
<keyword evidence="8" id="KW-0378">Hydrolase</keyword>
<evidence type="ECO:0000256" key="1">
    <source>
        <dbReference type="ARBA" id="ARBA00003496"/>
    </source>
</evidence>
<dbReference type="OrthoDB" id="5243026at2759"/>
<evidence type="ECO:0000313" key="11">
    <source>
        <dbReference type="EMBL" id="KAH7377204.1"/>
    </source>
</evidence>
<dbReference type="EC" id="3.1.-.-" evidence="8"/>
<dbReference type="GO" id="GO:0015031">
    <property type="term" value="P:protein transport"/>
    <property type="evidence" value="ECO:0007669"/>
    <property type="project" value="UniProtKB-KW"/>
</dbReference>
<evidence type="ECO:0000256" key="4">
    <source>
        <dbReference type="ARBA" id="ARBA00015856"/>
    </source>
</evidence>
<feature type="region of interest" description="Disordered" evidence="9">
    <location>
        <begin position="17"/>
        <end position="49"/>
    </location>
</feature>
<dbReference type="GO" id="GO:0005739">
    <property type="term" value="C:mitochondrion"/>
    <property type="evidence" value="ECO:0007669"/>
    <property type="project" value="UniProtKB-SubCell"/>
</dbReference>
<evidence type="ECO:0000256" key="9">
    <source>
        <dbReference type="SAM" id="MobiDB-lite"/>
    </source>
</evidence>
<dbReference type="GO" id="GO:0016788">
    <property type="term" value="F:hydrolase activity, acting on ester bonds"/>
    <property type="evidence" value="ECO:0007669"/>
    <property type="project" value="InterPro"/>
</dbReference>
<evidence type="ECO:0000256" key="8">
    <source>
        <dbReference type="RuleBase" id="RU365011"/>
    </source>
</evidence>
<feature type="domain" description="GPI inositol-deacylase PGAP1-like alpha/beta" evidence="10">
    <location>
        <begin position="101"/>
        <end position="154"/>
    </location>
</feature>
<keyword evidence="8" id="KW-0813">Transport</keyword>